<sequence>MNPDLSPAVEYSIEQAKSLLRDRKILALTGAGISTDSGIPDYRGEGRVQKHPLTFDEFMGSESNRARYWARSYIGFRRIQAAQVNPGHLALAEAESAGRLSGIITQNVDGLHIKAGSSKVIELHGRLDRIICVGCQSRISRIEMDSKISDLNPSLSQSMDVEFSPDGDAEIEVSSEFVVPNCLCGSHFKPDVVFFGEQVPKDRVALAESWVKDCEGVLVAGSSLTVNSGLRLVKQAIAQGKPAVVVNIGPTKADSIIDAKINSSTSVVLKELFS</sequence>
<evidence type="ECO:0000313" key="4">
    <source>
        <dbReference type="EMBL" id="CAB4538242.1"/>
    </source>
</evidence>
<dbReference type="InterPro" id="IPR050134">
    <property type="entry name" value="NAD-dep_sirtuin_deacylases"/>
</dbReference>
<dbReference type="PANTHER" id="PTHR11085">
    <property type="entry name" value="NAD-DEPENDENT PROTEIN DEACYLASE SIRTUIN-5, MITOCHONDRIAL-RELATED"/>
    <property type="match status" value="1"/>
</dbReference>
<dbReference type="InterPro" id="IPR026591">
    <property type="entry name" value="Sirtuin_cat_small_dom_sf"/>
</dbReference>
<dbReference type="GO" id="GO:0017136">
    <property type="term" value="F:histone deacetylase activity, NAD-dependent"/>
    <property type="evidence" value="ECO:0007669"/>
    <property type="project" value="TreeGrafter"/>
</dbReference>
<evidence type="ECO:0000313" key="5">
    <source>
        <dbReference type="EMBL" id="CAB4565093.1"/>
    </source>
</evidence>
<keyword evidence="2" id="KW-0520">NAD</keyword>
<dbReference type="EMBL" id="CAEZTO010000002">
    <property type="protein sequence ID" value="CAB4565093.1"/>
    <property type="molecule type" value="Genomic_DNA"/>
</dbReference>
<dbReference type="InterPro" id="IPR029035">
    <property type="entry name" value="DHS-like_NAD/FAD-binding_dom"/>
</dbReference>
<dbReference type="Pfam" id="PF02146">
    <property type="entry name" value="SIR2"/>
    <property type="match status" value="1"/>
</dbReference>
<feature type="domain" description="Deacetylase sirtuin-type" evidence="3">
    <location>
        <begin position="6"/>
        <end position="274"/>
    </location>
</feature>
<gene>
    <name evidence="4" type="ORF">UFOPK1503_00061</name>
    <name evidence="5" type="ORF">UFOPK1693_00297</name>
</gene>
<dbReference type="InterPro" id="IPR026590">
    <property type="entry name" value="Ssirtuin_cat_dom"/>
</dbReference>
<protein>
    <submittedName>
        <fullName evidence="5">Unannotated protein</fullName>
    </submittedName>
</protein>
<dbReference type="AlphaFoldDB" id="A0A6J6DSF5"/>
<dbReference type="GO" id="GO:0070403">
    <property type="term" value="F:NAD+ binding"/>
    <property type="evidence" value="ECO:0007669"/>
    <property type="project" value="InterPro"/>
</dbReference>
<dbReference type="Gene3D" id="3.40.50.1220">
    <property type="entry name" value="TPP-binding domain"/>
    <property type="match status" value="1"/>
</dbReference>
<dbReference type="PROSITE" id="PS50305">
    <property type="entry name" value="SIRTUIN"/>
    <property type="match status" value="1"/>
</dbReference>
<proteinExistence type="predicted"/>
<evidence type="ECO:0000256" key="1">
    <source>
        <dbReference type="ARBA" id="ARBA00022679"/>
    </source>
</evidence>
<dbReference type="EMBL" id="CAEZST010000001">
    <property type="protein sequence ID" value="CAB4538242.1"/>
    <property type="molecule type" value="Genomic_DNA"/>
</dbReference>
<accession>A0A6J6DSF5</accession>
<keyword evidence="1" id="KW-0808">Transferase</keyword>
<organism evidence="5">
    <name type="scientific">freshwater metagenome</name>
    <dbReference type="NCBI Taxonomy" id="449393"/>
    <lineage>
        <taxon>unclassified sequences</taxon>
        <taxon>metagenomes</taxon>
        <taxon>ecological metagenomes</taxon>
    </lineage>
</organism>
<dbReference type="PANTHER" id="PTHR11085:SF10">
    <property type="entry name" value="NAD-DEPENDENT PROTEIN DEACYLASE SIRTUIN-5, MITOCHONDRIAL-RELATED"/>
    <property type="match status" value="1"/>
</dbReference>
<name>A0A6J6DSF5_9ZZZZ</name>
<evidence type="ECO:0000259" key="3">
    <source>
        <dbReference type="PROSITE" id="PS50305"/>
    </source>
</evidence>
<dbReference type="Gene3D" id="3.30.1600.10">
    <property type="entry name" value="SIR2/SIRT2 'Small Domain"/>
    <property type="match status" value="1"/>
</dbReference>
<dbReference type="SUPFAM" id="SSF52467">
    <property type="entry name" value="DHS-like NAD/FAD-binding domain"/>
    <property type="match status" value="1"/>
</dbReference>
<reference evidence="5" key="1">
    <citation type="submission" date="2020-05" db="EMBL/GenBank/DDBJ databases">
        <authorList>
            <person name="Chiriac C."/>
            <person name="Salcher M."/>
            <person name="Ghai R."/>
            <person name="Kavagutti S V."/>
        </authorList>
    </citation>
    <scope>NUCLEOTIDE SEQUENCE</scope>
</reference>
<evidence type="ECO:0000256" key="2">
    <source>
        <dbReference type="ARBA" id="ARBA00023027"/>
    </source>
</evidence>
<dbReference type="InterPro" id="IPR003000">
    <property type="entry name" value="Sirtuin"/>
</dbReference>